<dbReference type="InterPro" id="IPR029058">
    <property type="entry name" value="AB_hydrolase_fold"/>
</dbReference>
<dbReference type="Gene3D" id="3.40.50.1820">
    <property type="entry name" value="alpha/beta hydrolase"/>
    <property type="match status" value="1"/>
</dbReference>
<reference evidence="1 2" key="1">
    <citation type="submission" date="2018-12" db="EMBL/GenBank/DDBJ databases">
        <authorList>
            <consortium name="Pathogen Informatics"/>
        </authorList>
    </citation>
    <scope>NUCLEOTIDE SEQUENCE [LARGE SCALE GENOMIC DNA]</scope>
    <source>
        <strain evidence="1 2">NCTC10918</strain>
    </source>
</reference>
<organism evidence="1 2">
    <name type="scientific">Rothia dentocariosa</name>
    <dbReference type="NCBI Taxonomy" id="2047"/>
    <lineage>
        <taxon>Bacteria</taxon>
        <taxon>Bacillati</taxon>
        <taxon>Actinomycetota</taxon>
        <taxon>Actinomycetes</taxon>
        <taxon>Micrococcales</taxon>
        <taxon>Micrococcaceae</taxon>
        <taxon>Rothia</taxon>
    </lineage>
</organism>
<sequence>MTENTVHATYLSQLQYPSAQGYLRQMAIGDFTLENGTVLPQVNISYETWGLLTKLGTTRFLFCTPSPATPMFRAGFPHRICLHPVFAQSKVMVGGKVLWGRARWSIPPNIL</sequence>
<evidence type="ECO:0000313" key="1">
    <source>
        <dbReference type="EMBL" id="VEJ28934.1"/>
    </source>
</evidence>
<gene>
    <name evidence="1" type="ORF">NCTC10918_00173</name>
</gene>
<accession>A0A3S4YGC9</accession>
<proteinExistence type="predicted"/>
<dbReference type="EMBL" id="LR134521">
    <property type="protein sequence ID" value="VEJ28934.1"/>
    <property type="molecule type" value="Genomic_DNA"/>
</dbReference>
<dbReference type="AlphaFoldDB" id="A0A3S4YGC9"/>
<evidence type="ECO:0000313" key="2">
    <source>
        <dbReference type="Proteomes" id="UP000270988"/>
    </source>
</evidence>
<dbReference type="Proteomes" id="UP000270988">
    <property type="component" value="Chromosome"/>
</dbReference>
<protein>
    <submittedName>
        <fullName evidence="1">Uncharacterized protein</fullName>
    </submittedName>
</protein>
<name>A0A3S4YGC9_9MICC</name>